<keyword evidence="4" id="KW-1185">Reference proteome</keyword>
<keyword evidence="1" id="KW-0175">Coiled coil</keyword>
<evidence type="ECO:0000256" key="1">
    <source>
        <dbReference type="SAM" id="Coils"/>
    </source>
</evidence>
<accession>A0ABN8Q9I4</accession>
<feature type="non-terminal residue" evidence="3">
    <location>
        <position position="850"/>
    </location>
</feature>
<feature type="coiled-coil region" evidence="1">
    <location>
        <begin position="562"/>
        <end position="602"/>
    </location>
</feature>
<sequence>MDVQRATLESMGVRSKKAVAIHILQENVYESNLVPDIANVDYLAGHQGRMNLQPLAGLQVFVDDVYVYGPLQEKDLVRVFGRRTSCTTGEKGAAKRVVAQISIFVREVWGEEDGYKNVSIAHTVDANSSGTIVSTVGQIECETGYRARRIWKSLHPGEEPAAYFVAKVDVSNVPMERLQEGLPHMRRLLEAIGWGQYQIDYTQDFSGTLDRPALVQHLENEHNFFQQGEMAPPDNAGCILDNTSSVGNHVCTLVQTRNGRTTSTKLYNKFVSQIEAGDVRGTFGGHMVGTVDSTNHHLQRTLFHPAVLARGCTRIEVSLYGCGAEDLSTTVAEELVAEVLELVSPTCQHDNECQPQRDNAAYQGLFVVQPTAKQWENYASHLDRNFLLGDRPQGAIYLAWSGHSKTGRVQGMLVRPTPAMVANDANWERAVQWAMADFGFQNCPIFRTEILGEENDEVVFSPLRCYTKVGPTILAASNKPTELHLDAPNPQDFLPPTPTVEWVWRTRKPKRIGMEPPSRELVEVPEIAAGRHLSTLSTRNRYIRLEELVDARDRLDWAERMERIVERARENTENRYRELERLEEATKEILARQKERNNKRNAVFEGLLGKTYKISEHAGKTFNLLGYRTTATGKKRVVLEEVEHSGYAVCVWPTKGLERILDNQSECFEKEEEYRDTTIHWIPRKPSGLQFRVQDPKTFWNNEGTKISWNPLDVLSTPNMQDLQRELLAQREALAGEMGLEDRTILGPCRRPPRPKDSKKALEMPPGDYAVAGYAETTCRNAPRTILFAIPLDENGQPTTPVDTPIWGPFLQEELAKIAPLATLVGKQLYGRLGREKTTKSKHKCRIAQL</sequence>
<dbReference type="Proteomes" id="UP001159405">
    <property type="component" value="Unassembled WGS sequence"/>
</dbReference>
<evidence type="ECO:0000313" key="3">
    <source>
        <dbReference type="EMBL" id="CAH3160042.1"/>
    </source>
</evidence>
<protein>
    <submittedName>
        <fullName evidence="3">Uncharacterized protein</fullName>
    </submittedName>
</protein>
<name>A0ABN8Q9I4_9CNID</name>
<dbReference type="EMBL" id="CALNXK010000115">
    <property type="protein sequence ID" value="CAH3160042.1"/>
    <property type="molecule type" value="Genomic_DNA"/>
</dbReference>
<proteinExistence type="predicted"/>
<organism evidence="3 4">
    <name type="scientific">Porites lobata</name>
    <dbReference type="NCBI Taxonomy" id="104759"/>
    <lineage>
        <taxon>Eukaryota</taxon>
        <taxon>Metazoa</taxon>
        <taxon>Cnidaria</taxon>
        <taxon>Anthozoa</taxon>
        <taxon>Hexacorallia</taxon>
        <taxon>Scleractinia</taxon>
        <taxon>Fungiina</taxon>
        <taxon>Poritidae</taxon>
        <taxon>Porites</taxon>
    </lineage>
</organism>
<gene>
    <name evidence="3" type="ORF">PLOB_00003885</name>
</gene>
<feature type="region of interest" description="Disordered" evidence="2">
    <location>
        <begin position="744"/>
        <end position="764"/>
    </location>
</feature>
<reference evidence="3 4" key="1">
    <citation type="submission" date="2022-05" db="EMBL/GenBank/DDBJ databases">
        <authorList>
            <consortium name="Genoscope - CEA"/>
            <person name="William W."/>
        </authorList>
    </citation>
    <scope>NUCLEOTIDE SEQUENCE [LARGE SCALE GENOMIC DNA]</scope>
</reference>
<evidence type="ECO:0000256" key="2">
    <source>
        <dbReference type="SAM" id="MobiDB-lite"/>
    </source>
</evidence>
<evidence type="ECO:0000313" key="4">
    <source>
        <dbReference type="Proteomes" id="UP001159405"/>
    </source>
</evidence>
<comment type="caution">
    <text evidence="3">The sequence shown here is derived from an EMBL/GenBank/DDBJ whole genome shotgun (WGS) entry which is preliminary data.</text>
</comment>